<dbReference type="EMBL" id="CADEAL010004242">
    <property type="protein sequence ID" value="CAB1455171.1"/>
    <property type="molecule type" value="Genomic_DNA"/>
</dbReference>
<reference evidence="2" key="1">
    <citation type="submission" date="2020-03" db="EMBL/GenBank/DDBJ databases">
        <authorList>
            <person name="Weist P."/>
        </authorList>
    </citation>
    <scope>NUCLEOTIDE SEQUENCE</scope>
</reference>
<protein>
    <submittedName>
        <fullName evidence="2">Uncharacterized protein</fullName>
    </submittedName>
</protein>
<accession>A0A9N7VVK2</accession>
<name>A0A9N7VVK2_PLEPL</name>
<feature type="compositionally biased region" description="Basic and acidic residues" evidence="1">
    <location>
        <begin position="297"/>
        <end position="324"/>
    </location>
</feature>
<keyword evidence="3" id="KW-1185">Reference proteome</keyword>
<dbReference type="Proteomes" id="UP001153269">
    <property type="component" value="Unassembled WGS sequence"/>
</dbReference>
<comment type="caution">
    <text evidence="2">The sequence shown here is derived from an EMBL/GenBank/DDBJ whole genome shotgun (WGS) entry which is preliminary data.</text>
</comment>
<organism evidence="2 3">
    <name type="scientific">Pleuronectes platessa</name>
    <name type="common">European plaice</name>
    <dbReference type="NCBI Taxonomy" id="8262"/>
    <lineage>
        <taxon>Eukaryota</taxon>
        <taxon>Metazoa</taxon>
        <taxon>Chordata</taxon>
        <taxon>Craniata</taxon>
        <taxon>Vertebrata</taxon>
        <taxon>Euteleostomi</taxon>
        <taxon>Actinopterygii</taxon>
        <taxon>Neopterygii</taxon>
        <taxon>Teleostei</taxon>
        <taxon>Neoteleostei</taxon>
        <taxon>Acanthomorphata</taxon>
        <taxon>Carangaria</taxon>
        <taxon>Pleuronectiformes</taxon>
        <taxon>Pleuronectoidei</taxon>
        <taxon>Pleuronectidae</taxon>
        <taxon>Pleuronectes</taxon>
    </lineage>
</organism>
<evidence type="ECO:0000313" key="3">
    <source>
        <dbReference type="Proteomes" id="UP001153269"/>
    </source>
</evidence>
<gene>
    <name evidence="2" type="ORF">PLEPLA_LOCUS42942</name>
</gene>
<dbReference type="AlphaFoldDB" id="A0A9N7VVK2"/>
<feature type="region of interest" description="Disordered" evidence="1">
    <location>
        <begin position="264"/>
        <end position="324"/>
    </location>
</feature>
<evidence type="ECO:0000313" key="2">
    <source>
        <dbReference type="EMBL" id="CAB1455171.1"/>
    </source>
</evidence>
<evidence type="ECO:0000256" key="1">
    <source>
        <dbReference type="SAM" id="MobiDB-lite"/>
    </source>
</evidence>
<proteinExistence type="predicted"/>
<sequence length="324" mass="35735">MAHNAVKSFKPSWTLQGHVHRLKDCLSHTHTLVELQTETVTWDHCAPQTWLLLHRLSTGHLRWWFKQLGVTMVMAPGPYACLVGEPGFAGQDPASLTGTQDCPCTYTLQMYHVFTCLPMNIALIPLPGPFVHCLTASAFSQATHHPKQRRPTSHPPPSATRIPFCYHPSNWVPLSTAALSADRQPPHTPSLSGCPQETLVDEAGALILGGYEGETLQRCEPLKNPKSEICATGQTAPRHFSAAPAHLASPSRLFAPLLAAINHSNQPGSSRGAEREAAPSYEWRQRRRVSDDGASTMERRSEEVQRGKEREDRDKAAEGLRGEK</sequence>